<accession>A0A1R4HVB8</accession>
<name>A0A1R4HVB8_9GAMM</name>
<organism evidence="1 2">
    <name type="scientific">Halomonas citrativorans</name>
    <dbReference type="NCBI Taxonomy" id="2742612"/>
    <lineage>
        <taxon>Bacteria</taxon>
        <taxon>Pseudomonadati</taxon>
        <taxon>Pseudomonadota</taxon>
        <taxon>Gammaproteobacteria</taxon>
        <taxon>Oceanospirillales</taxon>
        <taxon>Halomonadaceae</taxon>
        <taxon>Halomonas</taxon>
    </lineage>
</organism>
<sequence length="46" mass="5182">MVLPAHIGARHGRGGEDGIALTYLGKLNFYQLEYLCLIQALRFFSK</sequence>
<reference evidence="1 2" key="1">
    <citation type="submission" date="2017-02" db="EMBL/GenBank/DDBJ databases">
        <authorList>
            <person name="Dridi B."/>
        </authorList>
    </citation>
    <scope>NUCLEOTIDE SEQUENCE [LARGE SCALE GENOMIC DNA]</scope>
    <source>
        <strain evidence="1 2">JB380</strain>
    </source>
</reference>
<evidence type="ECO:0000313" key="2">
    <source>
        <dbReference type="Proteomes" id="UP000196331"/>
    </source>
</evidence>
<comment type="caution">
    <text evidence="1">The sequence shown here is derived from an EMBL/GenBank/DDBJ whole genome shotgun (WGS) entry which is preliminary data.</text>
</comment>
<dbReference type="AlphaFoldDB" id="A0A1R4HVB8"/>
<gene>
    <name evidence="1" type="ORF">CZ787_06150</name>
</gene>
<dbReference type="Proteomes" id="UP000196331">
    <property type="component" value="Unassembled WGS sequence"/>
</dbReference>
<evidence type="ECO:0000313" key="1">
    <source>
        <dbReference type="EMBL" id="SJN11541.1"/>
    </source>
</evidence>
<dbReference type="EMBL" id="FUKM01000023">
    <property type="protein sequence ID" value="SJN11541.1"/>
    <property type="molecule type" value="Genomic_DNA"/>
</dbReference>
<protein>
    <submittedName>
        <fullName evidence="1">Uncharacterized protein</fullName>
    </submittedName>
</protein>
<proteinExistence type="predicted"/>